<keyword evidence="1" id="KW-1133">Transmembrane helix</keyword>
<dbReference type="EMBL" id="LN890280">
    <property type="protein sequence ID" value="CUR51005.1"/>
    <property type="molecule type" value="Genomic_DNA"/>
</dbReference>
<accession>A0A128A0X9</accession>
<dbReference type="KEGG" id="ndv:NDEV_0240"/>
<keyword evidence="3" id="KW-1185">Reference proteome</keyword>
<feature type="transmembrane region" description="Helical" evidence="1">
    <location>
        <begin position="51"/>
        <end position="69"/>
    </location>
</feature>
<name>A0A128A0X9_9ARCH</name>
<sequence>MGQVRRKNWFTAMGVLFIVVACIAIIRDLLIWGPEFTSDFFTSSDITSEKISVGMFGIAGFLIVLGLRGETYEE</sequence>
<dbReference type="PROSITE" id="PS51257">
    <property type="entry name" value="PROKAR_LIPOPROTEIN"/>
    <property type="match status" value="1"/>
</dbReference>
<dbReference type="AlphaFoldDB" id="A0A128A0X9"/>
<reference evidence="3" key="1">
    <citation type="submission" date="2015-10" db="EMBL/GenBank/DDBJ databases">
        <authorList>
            <person name="Lehtovirta-Morley L.E."/>
            <person name="Vieille C."/>
        </authorList>
    </citation>
    <scope>NUCLEOTIDE SEQUENCE [LARGE SCALE GENOMIC DNA]</scope>
</reference>
<protein>
    <submittedName>
        <fullName evidence="2">Uncharacterized protein</fullName>
    </submittedName>
</protein>
<proteinExistence type="predicted"/>
<evidence type="ECO:0000313" key="3">
    <source>
        <dbReference type="Proteomes" id="UP000196239"/>
    </source>
</evidence>
<evidence type="ECO:0000313" key="2">
    <source>
        <dbReference type="EMBL" id="CUR51005.1"/>
    </source>
</evidence>
<keyword evidence="1" id="KW-0812">Transmembrane</keyword>
<gene>
    <name evidence="2" type="ORF">NDEV_0240</name>
</gene>
<organism evidence="2 3">
    <name type="scientific">Nitrosotalea devaniterrae</name>
    <dbReference type="NCBI Taxonomy" id="1078905"/>
    <lineage>
        <taxon>Archaea</taxon>
        <taxon>Nitrososphaerota</taxon>
        <taxon>Nitrososphaeria</taxon>
        <taxon>Nitrosotaleales</taxon>
        <taxon>Nitrosotaleaceae</taxon>
        <taxon>Nitrosotalea</taxon>
    </lineage>
</organism>
<keyword evidence="1" id="KW-0472">Membrane</keyword>
<evidence type="ECO:0000256" key="1">
    <source>
        <dbReference type="SAM" id="Phobius"/>
    </source>
</evidence>
<feature type="transmembrane region" description="Helical" evidence="1">
    <location>
        <begin position="12"/>
        <end position="31"/>
    </location>
</feature>
<dbReference type="Proteomes" id="UP000196239">
    <property type="component" value="Chromosome 1"/>
</dbReference>